<comment type="caution">
    <text evidence="2">The sequence shown here is derived from an EMBL/GenBank/DDBJ whole genome shotgun (WGS) entry which is preliminary data.</text>
</comment>
<reference evidence="2 3" key="1">
    <citation type="journal article" date="2019" name="Int. J. Syst. Evol. Microbiol.">
        <title>The Global Catalogue of Microorganisms (GCM) 10K type strain sequencing project: providing services to taxonomists for standard genome sequencing and annotation.</title>
        <authorList>
            <consortium name="The Broad Institute Genomics Platform"/>
            <consortium name="The Broad Institute Genome Sequencing Center for Infectious Disease"/>
            <person name="Wu L."/>
            <person name="Ma J."/>
        </authorList>
    </citation>
    <scope>NUCLEOTIDE SEQUENCE [LARGE SCALE GENOMIC DNA]</scope>
    <source>
        <strain evidence="2 3">JCM 14736</strain>
    </source>
</reference>
<dbReference type="EMBL" id="BAAAOB010000002">
    <property type="protein sequence ID" value="GAA1792029.1"/>
    <property type="molecule type" value="Genomic_DNA"/>
</dbReference>
<protein>
    <recommendedName>
        <fullName evidence="4">DUF3093 domain-containing protein</fullName>
    </recommendedName>
</protein>
<keyword evidence="1" id="KW-0812">Transmembrane</keyword>
<keyword evidence="1" id="KW-1133">Transmembrane helix</keyword>
<evidence type="ECO:0000313" key="2">
    <source>
        <dbReference type="EMBL" id="GAA1792029.1"/>
    </source>
</evidence>
<dbReference type="Pfam" id="PF11292">
    <property type="entry name" value="DUF3093"/>
    <property type="match status" value="1"/>
</dbReference>
<evidence type="ECO:0000313" key="3">
    <source>
        <dbReference type="Proteomes" id="UP001500851"/>
    </source>
</evidence>
<dbReference type="Proteomes" id="UP001500851">
    <property type="component" value="Unassembled WGS sequence"/>
</dbReference>
<evidence type="ECO:0000256" key="1">
    <source>
        <dbReference type="SAM" id="Phobius"/>
    </source>
</evidence>
<proteinExistence type="predicted"/>
<feature type="transmembrane region" description="Helical" evidence="1">
    <location>
        <begin position="42"/>
        <end position="61"/>
    </location>
</feature>
<evidence type="ECO:0008006" key="4">
    <source>
        <dbReference type="Google" id="ProtNLM"/>
    </source>
</evidence>
<name>A0ABN2LL17_9MICO</name>
<gene>
    <name evidence="2" type="ORF">GCM10009768_21260</name>
</gene>
<sequence length="150" mass="16127">MTQTQASPSYHERLWPTPALLGVLLLLIPAVTLVVTPIDKTLALPVAILLYLIIAGTLVLLSPTITVRDGMLTAGRARIPVEFLGDVESLGADALRTAIGPGLDARTHLVIRGWIHRGVRIAITDPQDPAPSWILTTRHPERLAKALGKS</sequence>
<keyword evidence="3" id="KW-1185">Reference proteome</keyword>
<feature type="transmembrane region" description="Helical" evidence="1">
    <location>
        <begin position="15"/>
        <end position="35"/>
    </location>
</feature>
<keyword evidence="1" id="KW-0472">Membrane</keyword>
<dbReference type="InterPro" id="IPR021443">
    <property type="entry name" value="DUF3093"/>
</dbReference>
<dbReference type="RefSeq" id="WP_231580830.1">
    <property type="nucleotide sequence ID" value="NZ_BAAAOB010000002.1"/>
</dbReference>
<accession>A0ABN2LL17</accession>
<organism evidence="2 3">
    <name type="scientific">Leucobacter iarius</name>
    <dbReference type="NCBI Taxonomy" id="333963"/>
    <lineage>
        <taxon>Bacteria</taxon>
        <taxon>Bacillati</taxon>
        <taxon>Actinomycetota</taxon>
        <taxon>Actinomycetes</taxon>
        <taxon>Micrococcales</taxon>
        <taxon>Microbacteriaceae</taxon>
        <taxon>Leucobacter</taxon>
    </lineage>
</organism>